<gene>
    <name evidence="4" type="ORF">EZS28_006775</name>
</gene>
<dbReference type="InterPro" id="IPR013762">
    <property type="entry name" value="Integrase-like_cat_sf"/>
</dbReference>
<evidence type="ECO:0000259" key="3">
    <source>
        <dbReference type="Pfam" id="PF00589"/>
    </source>
</evidence>
<feature type="compositionally biased region" description="Polar residues" evidence="2">
    <location>
        <begin position="14"/>
        <end position="27"/>
    </location>
</feature>
<dbReference type="Proteomes" id="UP000324800">
    <property type="component" value="Unassembled WGS sequence"/>
</dbReference>
<accession>A0A5J4WSC7</accession>
<organism evidence="4 5">
    <name type="scientific">Streblomastix strix</name>
    <dbReference type="NCBI Taxonomy" id="222440"/>
    <lineage>
        <taxon>Eukaryota</taxon>
        <taxon>Metamonada</taxon>
        <taxon>Preaxostyla</taxon>
        <taxon>Oxymonadida</taxon>
        <taxon>Streblomastigidae</taxon>
        <taxon>Streblomastix</taxon>
    </lineage>
</organism>
<reference evidence="4 5" key="1">
    <citation type="submission" date="2019-03" db="EMBL/GenBank/DDBJ databases">
        <title>Single cell metagenomics reveals metabolic interactions within the superorganism composed of flagellate Streblomastix strix and complex community of Bacteroidetes bacteria on its surface.</title>
        <authorList>
            <person name="Treitli S.C."/>
            <person name="Kolisko M."/>
            <person name="Husnik F."/>
            <person name="Keeling P."/>
            <person name="Hampl V."/>
        </authorList>
    </citation>
    <scope>NUCLEOTIDE SEQUENCE [LARGE SCALE GENOMIC DNA]</scope>
    <source>
        <strain evidence="4">ST1C</strain>
    </source>
</reference>
<dbReference type="Gene3D" id="1.10.443.10">
    <property type="entry name" value="Intergrase catalytic core"/>
    <property type="match status" value="1"/>
</dbReference>
<dbReference type="GO" id="GO:0015074">
    <property type="term" value="P:DNA integration"/>
    <property type="evidence" value="ECO:0007669"/>
    <property type="project" value="InterPro"/>
</dbReference>
<comment type="caution">
    <text evidence="4">The sequence shown here is derived from an EMBL/GenBank/DDBJ whole genome shotgun (WGS) entry which is preliminary data.</text>
</comment>
<evidence type="ECO:0000256" key="2">
    <source>
        <dbReference type="SAM" id="MobiDB-lite"/>
    </source>
</evidence>
<evidence type="ECO:0000256" key="1">
    <source>
        <dbReference type="ARBA" id="ARBA00023172"/>
    </source>
</evidence>
<feature type="region of interest" description="Disordered" evidence="2">
    <location>
        <begin position="14"/>
        <end position="43"/>
    </location>
</feature>
<dbReference type="Pfam" id="PF00589">
    <property type="entry name" value="Phage_integrase"/>
    <property type="match status" value="1"/>
</dbReference>
<dbReference type="AlphaFoldDB" id="A0A5J4WSC7"/>
<dbReference type="GO" id="GO:0006310">
    <property type="term" value="P:DNA recombination"/>
    <property type="evidence" value="ECO:0007669"/>
    <property type="project" value="UniProtKB-KW"/>
</dbReference>
<proteinExistence type="predicted"/>
<keyword evidence="1" id="KW-0233">DNA recombination</keyword>
<protein>
    <recommendedName>
        <fullName evidence="3">Tyr recombinase domain-containing protein</fullName>
    </recommendedName>
</protein>
<dbReference type="InterPro" id="IPR002104">
    <property type="entry name" value="Integrase_catalytic"/>
</dbReference>
<dbReference type="InterPro" id="IPR011010">
    <property type="entry name" value="DNA_brk_join_enz"/>
</dbReference>
<name>A0A5J4WSC7_9EUKA</name>
<dbReference type="EMBL" id="SNRW01001119">
    <property type="protein sequence ID" value="KAA6397703.1"/>
    <property type="molecule type" value="Genomic_DNA"/>
</dbReference>
<evidence type="ECO:0000313" key="5">
    <source>
        <dbReference type="Proteomes" id="UP000324800"/>
    </source>
</evidence>
<dbReference type="SUPFAM" id="SSF56349">
    <property type="entry name" value="DNA breaking-rejoining enzymes"/>
    <property type="match status" value="1"/>
</dbReference>
<dbReference type="GO" id="GO:0003677">
    <property type="term" value="F:DNA binding"/>
    <property type="evidence" value="ECO:0007669"/>
    <property type="project" value="InterPro"/>
</dbReference>
<evidence type="ECO:0000313" key="4">
    <source>
        <dbReference type="EMBL" id="KAA6397703.1"/>
    </source>
</evidence>
<sequence>MVYSISDYTPCQRNISASRQSETNDIHSTPALPSEHDSGCTQPTLLDRGLQDQFILTDGSTTSNRLLPFSGRLRPQNELVIRSGGILPQHLPIGLIPNVIQKLIRDKAAAVLILPRCNSWPIGVNADSRQIYERRTKIAISNNRTNQFKYNDGEQLYRLLAKSTNLSQIAIDTLIADQNIETFRKRGAGLTPLAQYIKEKGNSINDLLGINTGIEFVNALSWYNFRGRHKLQKRMKTMKMHYGIVLCKFSQLKDVNNFPFINTFSKGEGLQIQSKSRYPTIWNLQILFNYINTHQPLTSVEIPQTAMAMIVAFCAARMIEFVQMKVFEFVQELQSITFQTQTSKGMQIIKHTITFKKRICRYCPVKLLLSWTAQREKDSIMHDQIWHNLSKKASITPQYCSHQFTNIIRSAGIQYPYTGPTIRHAMLTCLRAAGATQPEINAFIRHAISSNVVDVYYNKPIERDLSALLILNEES</sequence>
<feature type="domain" description="Tyr recombinase" evidence="3">
    <location>
        <begin position="291"/>
        <end position="459"/>
    </location>
</feature>